<evidence type="ECO:0000256" key="1">
    <source>
        <dbReference type="ARBA" id="ARBA00038097"/>
    </source>
</evidence>
<gene>
    <name evidence="3" type="ORF">WJX73_005841</name>
</gene>
<dbReference type="Pfam" id="PF00561">
    <property type="entry name" value="Abhydrolase_1"/>
    <property type="match status" value="1"/>
</dbReference>
<reference evidence="3 4" key="1">
    <citation type="journal article" date="2024" name="Nat. Commun.">
        <title>Phylogenomics reveals the evolutionary origins of lichenization in chlorophyte algae.</title>
        <authorList>
            <person name="Puginier C."/>
            <person name="Libourel C."/>
            <person name="Otte J."/>
            <person name="Skaloud P."/>
            <person name="Haon M."/>
            <person name="Grisel S."/>
            <person name="Petersen M."/>
            <person name="Berrin J.G."/>
            <person name="Delaux P.M."/>
            <person name="Dal Grande F."/>
            <person name="Keller J."/>
        </authorList>
    </citation>
    <scope>NUCLEOTIDE SEQUENCE [LARGE SCALE GENOMIC DNA]</scope>
    <source>
        <strain evidence="3 4">SAG 2036</strain>
    </source>
</reference>
<comment type="similarity">
    <text evidence="1">Belongs to the peptidase S33 family. ABHD4/ABHD5 subfamily.</text>
</comment>
<sequence length="379" mass="42327">MTAAPPAPEEVAAVASLPWYIRYTRWRPTSRAEAVSAEKKLLHLCKTPFDVDDVPVGPTKHHIMHTVTGGNQGGPHLVCLSGYGAGAGFFFRNLDAMAQHFRLHAVDLIGTGMSGRPPFTARDRQGTEDFFLTALAKWQEDQGLNKVILLGHSLGGYLAAQYTLQHPERVQHLVLVSPAGMVKQPEGWPGNTNYEYLKNPWSWRGQLARFFTTLWEAGATPGGFIRTLGPWGPRMVNGYARNRFKRGMQLQEDELLAFEDYFYHIMAAKGSGEHALRHLLGPFAWARQPLEGHMHQLKVPVSYIYGEYDWMDPAAGLRVCHNVEEERGKLGPADLQVESLADAGHYPFLEQPQKFITALLGQLKTYLQPGNDDTSQTQP</sequence>
<evidence type="ECO:0000259" key="2">
    <source>
        <dbReference type="Pfam" id="PF00561"/>
    </source>
</evidence>
<dbReference type="GO" id="GO:0004623">
    <property type="term" value="F:phospholipase A2 activity"/>
    <property type="evidence" value="ECO:0007669"/>
    <property type="project" value="TreeGrafter"/>
</dbReference>
<accession>A0AAW1Q0B0</accession>
<dbReference type="InterPro" id="IPR029058">
    <property type="entry name" value="AB_hydrolase_fold"/>
</dbReference>
<comment type="caution">
    <text evidence="3">The sequence shown here is derived from an EMBL/GenBank/DDBJ whole genome shotgun (WGS) entry which is preliminary data.</text>
</comment>
<dbReference type="GO" id="GO:0055088">
    <property type="term" value="P:lipid homeostasis"/>
    <property type="evidence" value="ECO:0007669"/>
    <property type="project" value="TreeGrafter"/>
</dbReference>
<dbReference type="AlphaFoldDB" id="A0AAW1Q0B0"/>
<protein>
    <recommendedName>
        <fullName evidence="2">AB hydrolase-1 domain-containing protein</fullName>
    </recommendedName>
</protein>
<dbReference type="PANTHER" id="PTHR42886:SF29">
    <property type="entry name" value="PUMMELIG, ISOFORM A"/>
    <property type="match status" value="1"/>
</dbReference>
<dbReference type="GO" id="GO:0006654">
    <property type="term" value="P:phosphatidic acid biosynthetic process"/>
    <property type="evidence" value="ECO:0007669"/>
    <property type="project" value="TreeGrafter"/>
</dbReference>
<dbReference type="PANTHER" id="PTHR42886">
    <property type="entry name" value="RE40534P-RELATED"/>
    <property type="match status" value="1"/>
</dbReference>
<name>A0AAW1Q0B0_9CHLO</name>
<dbReference type="GO" id="GO:0042171">
    <property type="term" value="F:lysophosphatidic acid acyltransferase activity"/>
    <property type="evidence" value="ECO:0007669"/>
    <property type="project" value="TreeGrafter"/>
</dbReference>
<dbReference type="Gene3D" id="3.40.50.1820">
    <property type="entry name" value="alpha/beta hydrolase"/>
    <property type="match status" value="1"/>
</dbReference>
<dbReference type="PRINTS" id="PR00111">
    <property type="entry name" value="ABHYDROLASE"/>
</dbReference>
<dbReference type="SUPFAM" id="SSF53474">
    <property type="entry name" value="alpha/beta-Hydrolases"/>
    <property type="match status" value="1"/>
</dbReference>
<dbReference type="InterPro" id="IPR000073">
    <property type="entry name" value="AB_hydrolase_1"/>
</dbReference>
<keyword evidence="4" id="KW-1185">Reference proteome</keyword>
<dbReference type="Proteomes" id="UP001465755">
    <property type="component" value="Unassembled WGS sequence"/>
</dbReference>
<evidence type="ECO:0000313" key="3">
    <source>
        <dbReference type="EMBL" id="KAK9813732.1"/>
    </source>
</evidence>
<dbReference type="EMBL" id="JALJOQ010000003">
    <property type="protein sequence ID" value="KAK9813732.1"/>
    <property type="molecule type" value="Genomic_DNA"/>
</dbReference>
<proteinExistence type="inferred from homology"/>
<organism evidence="3 4">
    <name type="scientific">Symbiochloris irregularis</name>
    <dbReference type="NCBI Taxonomy" id="706552"/>
    <lineage>
        <taxon>Eukaryota</taxon>
        <taxon>Viridiplantae</taxon>
        <taxon>Chlorophyta</taxon>
        <taxon>core chlorophytes</taxon>
        <taxon>Trebouxiophyceae</taxon>
        <taxon>Trebouxiales</taxon>
        <taxon>Trebouxiaceae</taxon>
        <taxon>Symbiochloris</taxon>
    </lineage>
</organism>
<feature type="domain" description="AB hydrolase-1" evidence="2">
    <location>
        <begin position="75"/>
        <end position="352"/>
    </location>
</feature>
<evidence type="ECO:0000313" key="4">
    <source>
        <dbReference type="Proteomes" id="UP001465755"/>
    </source>
</evidence>